<dbReference type="PROSITE" id="PS00542">
    <property type="entry name" value="COMPLEX1_30K"/>
    <property type="match status" value="1"/>
</dbReference>
<dbReference type="GO" id="GO:0048038">
    <property type="term" value="F:quinone binding"/>
    <property type="evidence" value="ECO:0007669"/>
    <property type="project" value="UniProtKB-KW"/>
</dbReference>
<dbReference type="GO" id="GO:0050136">
    <property type="term" value="F:NADH dehydrogenase (quinone) (non-electrogenic) activity"/>
    <property type="evidence" value="ECO:0007669"/>
    <property type="project" value="UniProtKB-UniRule"/>
</dbReference>
<dbReference type="InterPro" id="IPR020396">
    <property type="entry name" value="NADH_UbQ_OxRdtase_CS"/>
</dbReference>
<name>A0A2A8CWZ5_9BACT</name>
<comment type="similarity">
    <text evidence="1 3 4">Belongs to the complex I 30 kDa subunit family.</text>
</comment>
<keyword evidence="3 5" id="KW-0874">Quinone</keyword>
<evidence type="ECO:0000313" key="8">
    <source>
        <dbReference type="EMBL" id="PEN13166.1"/>
    </source>
</evidence>
<dbReference type="HAMAP" id="MF_01357">
    <property type="entry name" value="NDH1_NuoC"/>
    <property type="match status" value="1"/>
</dbReference>
<dbReference type="EC" id="7.1.1.-" evidence="3"/>
<dbReference type="SUPFAM" id="SSF143243">
    <property type="entry name" value="Nqo5-like"/>
    <property type="match status" value="1"/>
</dbReference>
<dbReference type="NCBIfam" id="TIGR01961">
    <property type="entry name" value="NuoC_fam"/>
    <property type="match status" value="1"/>
</dbReference>
<evidence type="ECO:0000256" key="2">
    <source>
        <dbReference type="ARBA" id="ARBA00022448"/>
    </source>
</evidence>
<dbReference type="Proteomes" id="UP000220102">
    <property type="component" value="Unassembled WGS sequence"/>
</dbReference>
<dbReference type="InterPro" id="IPR037232">
    <property type="entry name" value="NADH_quin_OxRdtase_su_C/D-like"/>
</dbReference>
<keyword evidence="3" id="KW-0472">Membrane</keyword>
<protein>
    <recommendedName>
        <fullName evidence="3">NADH-quinone oxidoreductase subunit C</fullName>
        <ecNumber evidence="3">7.1.1.-</ecNumber>
    </recommendedName>
    <alternativeName>
        <fullName evidence="3">NADH dehydrogenase I subunit C</fullName>
    </alternativeName>
    <alternativeName>
        <fullName evidence="3">NDH-1 subunit C</fullName>
    </alternativeName>
</protein>
<keyword evidence="3 4" id="KW-0520">NAD</keyword>
<organism evidence="8 9">
    <name type="scientific">Longibacter salinarum</name>
    <dbReference type="NCBI Taxonomy" id="1850348"/>
    <lineage>
        <taxon>Bacteria</taxon>
        <taxon>Pseudomonadati</taxon>
        <taxon>Rhodothermota</taxon>
        <taxon>Rhodothermia</taxon>
        <taxon>Rhodothermales</taxon>
        <taxon>Salisaetaceae</taxon>
        <taxon>Longibacter</taxon>
    </lineage>
</organism>
<keyword evidence="3" id="KW-0830">Ubiquinone</keyword>
<comment type="subcellular location">
    <subcellularLocation>
        <location evidence="3">Cell membrane</location>
        <topology evidence="3">Peripheral membrane protein</topology>
        <orientation evidence="3">Cytoplasmic side</orientation>
    </subcellularLocation>
</comment>
<dbReference type="Pfam" id="PF00329">
    <property type="entry name" value="Complex1_30kDa"/>
    <property type="match status" value="1"/>
</dbReference>
<evidence type="ECO:0000256" key="1">
    <source>
        <dbReference type="ARBA" id="ARBA00007569"/>
    </source>
</evidence>
<comment type="catalytic activity">
    <reaction evidence="3 5">
        <text>a quinone + NADH + 5 H(+)(in) = a quinol + NAD(+) + 4 H(+)(out)</text>
        <dbReference type="Rhea" id="RHEA:57888"/>
        <dbReference type="ChEBI" id="CHEBI:15378"/>
        <dbReference type="ChEBI" id="CHEBI:24646"/>
        <dbReference type="ChEBI" id="CHEBI:57540"/>
        <dbReference type="ChEBI" id="CHEBI:57945"/>
        <dbReference type="ChEBI" id="CHEBI:132124"/>
    </reaction>
</comment>
<dbReference type="GO" id="GO:0008137">
    <property type="term" value="F:NADH dehydrogenase (ubiquinone) activity"/>
    <property type="evidence" value="ECO:0007669"/>
    <property type="project" value="InterPro"/>
</dbReference>
<keyword evidence="3" id="KW-1003">Cell membrane</keyword>
<feature type="region of interest" description="Disordered" evidence="6">
    <location>
        <begin position="196"/>
        <end position="240"/>
    </location>
</feature>
<comment type="subunit">
    <text evidence="3">NDH-1 is composed of 14 different subunits. Subunits NuoB, C, D, E, F, and G constitute the peripheral sector of the complex.</text>
</comment>
<evidence type="ECO:0000256" key="6">
    <source>
        <dbReference type="SAM" id="MobiDB-lite"/>
    </source>
</evidence>
<dbReference type="InterPro" id="IPR001268">
    <property type="entry name" value="NADH_UbQ_OxRdtase_30kDa_su"/>
</dbReference>
<sequence length="240" mass="27892">MRDDERNAQPKQEKREHEALKFYYTPMDEARADDSESNPHAKGATRIPDVIKALVDEFGDVVWNVETYAGEDTVFVEKEKIREVCQFLRDDLGFNYFSDCGGIDRFTEDERYEMFYNLVSLERGKRIRVKIRIEEDDLSVPSVTQVYRAANWNEREAYDMLGIKFDGHPDLRRMYMPEDFEYHPLRKEFPLLGVPGSLPLPPQTPEGELTMDPFAAAHGSKPTKSYLEPKSDYADDTDNE</sequence>
<proteinExistence type="inferred from homology"/>
<dbReference type="Gene3D" id="3.30.460.80">
    <property type="entry name" value="NADH:ubiquinone oxidoreductase, 30kDa subunit"/>
    <property type="match status" value="1"/>
</dbReference>
<evidence type="ECO:0000256" key="3">
    <source>
        <dbReference type="HAMAP-Rule" id="MF_01357"/>
    </source>
</evidence>
<dbReference type="GO" id="GO:0005886">
    <property type="term" value="C:plasma membrane"/>
    <property type="evidence" value="ECO:0007669"/>
    <property type="project" value="UniProtKB-SubCell"/>
</dbReference>
<dbReference type="AlphaFoldDB" id="A0A2A8CWZ5"/>
<accession>A0A2A8CWZ5</accession>
<evidence type="ECO:0000313" key="9">
    <source>
        <dbReference type="Proteomes" id="UP000220102"/>
    </source>
</evidence>
<gene>
    <name evidence="3" type="primary">nuoC</name>
    <name evidence="8" type="ORF">CRI94_10995</name>
</gene>
<comment type="caution">
    <text evidence="8">The sequence shown here is derived from an EMBL/GenBank/DDBJ whole genome shotgun (WGS) entry which is preliminary data.</text>
</comment>
<dbReference type="EMBL" id="PDEQ01000005">
    <property type="protein sequence ID" value="PEN13166.1"/>
    <property type="molecule type" value="Genomic_DNA"/>
</dbReference>
<feature type="domain" description="NADH:ubiquinone oxidoreductase 30kDa subunit" evidence="7">
    <location>
        <begin position="75"/>
        <end position="191"/>
    </location>
</feature>
<dbReference type="OrthoDB" id="9803286at2"/>
<dbReference type="PANTHER" id="PTHR10884">
    <property type="entry name" value="NADH DEHYDROGENASE UBIQUINONE IRON-SULFUR PROTEIN 3"/>
    <property type="match status" value="1"/>
</dbReference>
<evidence type="ECO:0000256" key="4">
    <source>
        <dbReference type="RuleBase" id="RU003456"/>
    </source>
</evidence>
<evidence type="ECO:0000256" key="5">
    <source>
        <dbReference type="RuleBase" id="RU003582"/>
    </source>
</evidence>
<dbReference type="RefSeq" id="WP_098075756.1">
    <property type="nucleotide sequence ID" value="NZ_PDEQ01000005.1"/>
</dbReference>
<reference evidence="8 9" key="1">
    <citation type="submission" date="2017-10" db="EMBL/GenBank/DDBJ databases">
        <title>Draft genome of Longibacter Salinarum.</title>
        <authorList>
            <person name="Goh K.M."/>
            <person name="Shamsir M.S."/>
            <person name="Lim S.W."/>
        </authorList>
    </citation>
    <scope>NUCLEOTIDE SEQUENCE [LARGE SCALE GENOMIC DNA]</scope>
    <source>
        <strain evidence="8 9">KCTC 52045</strain>
    </source>
</reference>
<keyword evidence="9" id="KW-1185">Reference proteome</keyword>
<dbReference type="InterPro" id="IPR010218">
    <property type="entry name" value="NADH_DH_suC"/>
</dbReference>
<keyword evidence="3 4" id="KW-1278">Translocase</keyword>
<dbReference type="PANTHER" id="PTHR10884:SF14">
    <property type="entry name" value="NADH DEHYDROGENASE [UBIQUINONE] IRON-SULFUR PROTEIN 3, MITOCHONDRIAL"/>
    <property type="match status" value="1"/>
</dbReference>
<comment type="function">
    <text evidence="3">NDH-1 shuttles electrons from NADH, via FMN and iron-sulfur (Fe-S) centers, to quinones in the respiratory chain. The immediate electron acceptor for the enzyme in this species is believed to be ubiquinone. Couples the redox reaction to proton translocation (for every two electrons transferred, four hydrogen ions are translocated across the cytoplasmic membrane), and thus conserves the redox energy in a proton gradient.</text>
</comment>
<keyword evidence="2 3" id="KW-0813">Transport</keyword>
<evidence type="ECO:0000259" key="7">
    <source>
        <dbReference type="Pfam" id="PF00329"/>
    </source>
</evidence>